<dbReference type="EMBL" id="VJOM01000019">
    <property type="protein sequence ID" value="TSE30823.1"/>
    <property type="molecule type" value="Genomic_DNA"/>
</dbReference>
<dbReference type="PANTHER" id="PTHR42928:SF5">
    <property type="entry name" value="BLR1237 PROTEIN"/>
    <property type="match status" value="1"/>
</dbReference>
<evidence type="ECO:0000256" key="2">
    <source>
        <dbReference type="SAM" id="MobiDB-lite"/>
    </source>
</evidence>
<dbReference type="InterPro" id="IPR042100">
    <property type="entry name" value="Bug_dom1"/>
</dbReference>
<evidence type="ECO:0000313" key="3">
    <source>
        <dbReference type="EMBL" id="TSE30823.1"/>
    </source>
</evidence>
<evidence type="ECO:0000313" key="4">
    <source>
        <dbReference type="Proteomes" id="UP000317763"/>
    </source>
</evidence>
<dbReference type="PIRSF" id="PIRSF017082">
    <property type="entry name" value="YflP"/>
    <property type="match status" value="1"/>
</dbReference>
<dbReference type="Proteomes" id="UP000317763">
    <property type="component" value="Unassembled WGS sequence"/>
</dbReference>
<dbReference type="PANTHER" id="PTHR42928">
    <property type="entry name" value="TRICARBOXYLATE-BINDING PROTEIN"/>
    <property type="match status" value="1"/>
</dbReference>
<accession>A0A554X4U0</accession>
<protein>
    <submittedName>
        <fullName evidence="3">Tripartite tricarboxylate transporter family receptor</fullName>
    </submittedName>
</protein>
<proteinExistence type="inferred from homology"/>
<dbReference type="Pfam" id="PF03401">
    <property type="entry name" value="TctC"/>
    <property type="match status" value="1"/>
</dbReference>
<comment type="similarity">
    <text evidence="1">Belongs to the UPF0065 (bug) family.</text>
</comment>
<dbReference type="InterPro" id="IPR005064">
    <property type="entry name" value="BUG"/>
</dbReference>
<gene>
    <name evidence="3" type="ORF">Ttaiw_01755</name>
</gene>
<reference evidence="3 4" key="1">
    <citation type="submission" date="2019-07" db="EMBL/GenBank/DDBJ databases">
        <title>Tepidimonas taiwanensis I1-1 draft genome.</title>
        <authorList>
            <person name="Da Costa M.S."/>
            <person name="Froufe H.J.C."/>
            <person name="Egas C."/>
            <person name="Albuquerque L."/>
        </authorList>
    </citation>
    <scope>NUCLEOTIDE SEQUENCE [LARGE SCALE GENOMIC DNA]</scope>
    <source>
        <strain evidence="3 4">I1-1</strain>
    </source>
</reference>
<comment type="caution">
    <text evidence="3">The sequence shown here is derived from an EMBL/GenBank/DDBJ whole genome shotgun (WGS) entry which is preliminary data.</text>
</comment>
<feature type="region of interest" description="Disordered" evidence="2">
    <location>
        <begin position="1"/>
        <end position="31"/>
    </location>
</feature>
<dbReference type="Gene3D" id="3.40.190.10">
    <property type="entry name" value="Periplasmic binding protein-like II"/>
    <property type="match status" value="1"/>
</dbReference>
<sequence length="354" mass="37073">MSGAIDDRSVVPHETTTATEEKTMQTTWADKGPNRQRRMALRLLAGAAIAGPVWAQGGWPSRPLRLVVGFPPGSSPDLTARALADPLAQALGQPVVVENRPGAGGNIAADVVARARDEHTLGLMINGNLTIAKLLNPATPYDPFTDLAPVSLIGTAPLVLTAAAALPAEAAAVLAAGRAAGDRWNYGSPGVGTIAHIGMEMLKAATGWRAVHVPYPGNPQVINAMLQGDVQVALLPPGLAMPQVQSGRLRAVGLTSAGRSTLAPGVPSLAEVGLRGFELEIWNAVAAPATLPAERIRRVAEALADIVRRPDVRQKLFSQGWQVAGTSPEALARRMRDDTARLKAVIERNGIRAQ</sequence>
<organism evidence="3 4">
    <name type="scientific">Tepidimonas taiwanensis</name>
    <dbReference type="NCBI Taxonomy" id="307486"/>
    <lineage>
        <taxon>Bacteria</taxon>
        <taxon>Pseudomonadati</taxon>
        <taxon>Pseudomonadota</taxon>
        <taxon>Betaproteobacteria</taxon>
        <taxon>Burkholderiales</taxon>
        <taxon>Tepidimonas</taxon>
    </lineage>
</organism>
<feature type="compositionally biased region" description="Basic and acidic residues" evidence="2">
    <location>
        <begin position="1"/>
        <end position="11"/>
    </location>
</feature>
<dbReference type="AlphaFoldDB" id="A0A554X4U0"/>
<evidence type="ECO:0000256" key="1">
    <source>
        <dbReference type="ARBA" id="ARBA00006987"/>
    </source>
</evidence>
<dbReference type="Gene3D" id="3.40.190.150">
    <property type="entry name" value="Bordetella uptake gene, domain 1"/>
    <property type="match status" value="1"/>
</dbReference>
<name>A0A554X4U0_9BURK</name>
<keyword evidence="4" id="KW-1185">Reference proteome</keyword>
<keyword evidence="3" id="KW-0675">Receptor</keyword>